<proteinExistence type="predicted"/>
<reference evidence="1" key="1">
    <citation type="submission" date="2022-03" db="EMBL/GenBank/DDBJ databases">
        <authorList>
            <person name="Sayadi A."/>
        </authorList>
    </citation>
    <scope>NUCLEOTIDE SEQUENCE</scope>
</reference>
<dbReference type="Proteomes" id="UP001152888">
    <property type="component" value="Unassembled WGS sequence"/>
</dbReference>
<gene>
    <name evidence="1" type="ORF">ACAOBT_LOCUS31063</name>
</gene>
<dbReference type="AlphaFoldDB" id="A0A9P0M8Z8"/>
<evidence type="ECO:0000313" key="1">
    <source>
        <dbReference type="EMBL" id="CAH2009707.1"/>
    </source>
</evidence>
<name>A0A9P0M8Z8_ACAOB</name>
<comment type="caution">
    <text evidence="1">The sequence shown here is derived from an EMBL/GenBank/DDBJ whole genome shotgun (WGS) entry which is preliminary data.</text>
</comment>
<organism evidence="1 2">
    <name type="scientific">Acanthoscelides obtectus</name>
    <name type="common">Bean weevil</name>
    <name type="synonym">Bruchus obtectus</name>
    <dbReference type="NCBI Taxonomy" id="200917"/>
    <lineage>
        <taxon>Eukaryota</taxon>
        <taxon>Metazoa</taxon>
        <taxon>Ecdysozoa</taxon>
        <taxon>Arthropoda</taxon>
        <taxon>Hexapoda</taxon>
        <taxon>Insecta</taxon>
        <taxon>Pterygota</taxon>
        <taxon>Neoptera</taxon>
        <taxon>Endopterygota</taxon>
        <taxon>Coleoptera</taxon>
        <taxon>Polyphaga</taxon>
        <taxon>Cucujiformia</taxon>
        <taxon>Chrysomeloidea</taxon>
        <taxon>Chrysomelidae</taxon>
        <taxon>Bruchinae</taxon>
        <taxon>Bruchini</taxon>
        <taxon>Acanthoscelides</taxon>
    </lineage>
</organism>
<protein>
    <submittedName>
        <fullName evidence="1">Uncharacterized protein</fullName>
    </submittedName>
</protein>
<keyword evidence="2" id="KW-1185">Reference proteome</keyword>
<sequence length="106" mass="12252">MQLKLYMKLHHTVCLQSVRLGIISWCDNRCPEKQFSIAAFHFLGSKTVSHEVWYQEAVTHRTTSDSVIGVKISETEQMNVNRYSNTSSYNVVSVSVPHRMWYTKVA</sequence>
<dbReference type="EMBL" id="CAKOFQ010007908">
    <property type="protein sequence ID" value="CAH2009707.1"/>
    <property type="molecule type" value="Genomic_DNA"/>
</dbReference>
<evidence type="ECO:0000313" key="2">
    <source>
        <dbReference type="Proteomes" id="UP001152888"/>
    </source>
</evidence>
<accession>A0A9P0M8Z8</accession>